<dbReference type="InterPro" id="IPR023801">
    <property type="entry name" value="His_deacetylse_dom"/>
</dbReference>
<dbReference type="Gene3D" id="3.40.800.20">
    <property type="entry name" value="Histone deacetylase domain"/>
    <property type="match status" value="1"/>
</dbReference>
<reference evidence="6" key="1">
    <citation type="submission" date="2023-06" db="EMBL/GenBank/DDBJ databases">
        <title>Genome sequence of Nocardioides sp. SOB44.</title>
        <authorList>
            <person name="Zhang G."/>
        </authorList>
    </citation>
    <scope>NUCLEOTIDE SEQUENCE</scope>
    <source>
        <strain evidence="6">SOB44</strain>
    </source>
</reference>
<evidence type="ECO:0000256" key="2">
    <source>
        <dbReference type="ARBA" id="ARBA00005947"/>
    </source>
</evidence>
<dbReference type="Pfam" id="PF00850">
    <property type="entry name" value="Hist_deacetyl"/>
    <property type="match status" value="1"/>
</dbReference>
<dbReference type="PANTHER" id="PTHR10625:SF10">
    <property type="entry name" value="HISTONE DEACETYLASE HDAC1"/>
    <property type="match status" value="1"/>
</dbReference>
<protein>
    <recommendedName>
        <fullName evidence="3">Acetoin utilization protein AcuC</fullName>
    </recommendedName>
</protein>
<dbReference type="InterPro" id="IPR000286">
    <property type="entry name" value="HDACs"/>
</dbReference>
<feature type="domain" description="Histone deacetylase" evidence="5">
    <location>
        <begin position="25"/>
        <end position="327"/>
    </location>
</feature>
<evidence type="ECO:0000256" key="3">
    <source>
        <dbReference type="ARBA" id="ARBA00020218"/>
    </source>
</evidence>
<comment type="caution">
    <text evidence="6">The sequence shown here is derived from an EMBL/GenBank/DDBJ whole genome shotgun (WGS) entry which is preliminary data.</text>
</comment>
<evidence type="ECO:0000256" key="1">
    <source>
        <dbReference type="ARBA" id="ARBA00005101"/>
    </source>
</evidence>
<comment type="pathway">
    <text evidence="1">Ketone degradation; acetoin degradation.</text>
</comment>
<dbReference type="EMBL" id="JAULSC010000001">
    <property type="protein sequence ID" value="MDO3394469.1"/>
    <property type="molecule type" value="Genomic_DNA"/>
</dbReference>
<name>A0ABT8TMA8_9ACTN</name>
<dbReference type="CDD" id="cd09994">
    <property type="entry name" value="HDAC_AcuC_like"/>
    <property type="match status" value="1"/>
</dbReference>
<dbReference type="InterPro" id="IPR003085">
    <property type="entry name" value="AcuC"/>
</dbReference>
<comment type="similarity">
    <text evidence="2">Belongs to the histone deacetylase family.</text>
</comment>
<dbReference type="SUPFAM" id="SSF52768">
    <property type="entry name" value="Arginase/deacetylase"/>
    <property type="match status" value="1"/>
</dbReference>
<evidence type="ECO:0000256" key="4">
    <source>
        <dbReference type="ARBA" id="ARBA00022627"/>
    </source>
</evidence>
<gene>
    <name evidence="6" type="ORF">QWJ41_01920</name>
</gene>
<keyword evidence="4" id="KW-0006">Acetoin catabolism</keyword>
<dbReference type="PANTHER" id="PTHR10625">
    <property type="entry name" value="HISTONE DEACETYLASE HDAC1-RELATED"/>
    <property type="match status" value="1"/>
</dbReference>
<dbReference type="Proteomes" id="UP001168363">
    <property type="component" value="Unassembled WGS sequence"/>
</dbReference>
<organism evidence="6 7">
    <name type="scientific">Nocardioides cremeus</name>
    <dbReference type="NCBI Taxonomy" id="3058044"/>
    <lineage>
        <taxon>Bacteria</taxon>
        <taxon>Bacillati</taxon>
        <taxon>Actinomycetota</taxon>
        <taxon>Actinomycetes</taxon>
        <taxon>Propionibacteriales</taxon>
        <taxon>Nocardioidaceae</taxon>
        <taxon>Nocardioides</taxon>
    </lineage>
</organism>
<evidence type="ECO:0000259" key="5">
    <source>
        <dbReference type="Pfam" id="PF00850"/>
    </source>
</evidence>
<evidence type="ECO:0000313" key="6">
    <source>
        <dbReference type="EMBL" id="MDO3394469.1"/>
    </source>
</evidence>
<accession>A0ABT8TMA8</accession>
<sequence length="403" mass="42732">MLACSGPSTVVFDPRLTEYDFGVGHPMSPVRVDLTMRLAQELGVVNGAGGAGGAGGLRQVPAPIAPDDLLLTVHEPVLLEAVQDAGRRVRPRLDVGLGTDDNPVFAGMHEAGAHVVGATVEACRQVWSGESLHSANITGGLHHAMPDRVSGFCVYNDIAVGIRTLLDQGAERVAYVDIDVHHGDGVEKIFWDDPRVLTISLHETGQILFPGTGFPNDLGGAGAEGSAVNVALPPGTSDAGWLRAFHAVVGPLLREFAPQVLISQHGCDSHADDPLAHLMLSVDGQRAAHEALHDLAHEVADGRWVALGGGGYELVSVVPRSWTHLLACVAGTPLDVQTATPGAWQEHVQRLLGQVAPRRMTDGVTPAYRDWAEGYDPDTWLDRAVQATRVAAFPLHGLDPQAW</sequence>
<evidence type="ECO:0000313" key="7">
    <source>
        <dbReference type="Proteomes" id="UP001168363"/>
    </source>
</evidence>
<dbReference type="InterPro" id="IPR023696">
    <property type="entry name" value="Ureohydrolase_dom_sf"/>
</dbReference>
<dbReference type="PRINTS" id="PR01270">
    <property type="entry name" value="HDASUPER"/>
</dbReference>
<dbReference type="InterPro" id="IPR037138">
    <property type="entry name" value="His_deacetylse_dom_sf"/>
</dbReference>
<proteinExistence type="inferred from homology"/>
<dbReference type="RefSeq" id="WP_302705471.1">
    <property type="nucleotide sequence ID" value="NZ_JAULSC010000001.1"/>
</dbReference>
<keyword evidence="7" id="KW-1185">Reference proteome</keyword>